<evidence type="ECO:0000256" key="1">
    <source>
        <dbReference type="SAM" id="Coils"/>
    </source>
</evidence>
<name>A0A6C0KW45_9ZZZZ</name>
<accession>A0A6C0KW45</accession>
<organism evidence="3">
    <name type="scientific">viral metagenome</name>
    <dbReference type="NCBI Taxonomy" id="1070528"/>
    <lineage>
        <taxon>unclassified sequences</taxon>
        <taxon>metagenomes</taxon>
        <taxon>organismal metagenomes</taxon>
    </lineage>
</organism>
<feature type="region of interest" description="Disordered" evidence="2">
    <location>
        <begin position="51"/>
        <end position="91"/>
    </location>
</feature>
<dbReference type="EMBL" id="MN740975">
    <property type="protein sequence ID" value="QHU20900.1"/>
    <property type="molecule type" value="Genomic_DNA"/>
</dbReference>
<keyword evidence="1" id="KW-0175">Coiled coil</keyword>
<proteinExistence type="predicted"/>
<dbReference type="AlphaFoldDB" id="A0A6C0KW45"/>
<sequence length="91" mass="9947">MRDIFELKNTVNMLVKKFEELSQTVNKLEERLSVKRNDALIAQAAEIVAQSADVPAQLDSEDADASADTQTVSDDTVVAPPSPEDDNKEDA</sequence>
<protein>
    <submittedName>
        <fullName evidence="3">Uncharacterized protein</fullName>
    </submittedName>
</protein>
<evidence type="ECO:0000313" key="3">
    <source>
        <dbReference type="EMBL" id="QHU20900.1"/>
    </source>
</evidence>
<evidence type="ECO:0000256" key="2">
    <source>
        <dbReference type="SAM" id="MobiDB-lite"/>
    </source>
</evidence>
<reference evidence="3" key="1">
    <citation type="journal article" date="2020" name="Nature">
        <title>Giant virus diversity and host interactions through global metagenomics.</title>
        <authorList>
            <person name="Schulz F."/>
            <person name="Roux S."/>
            <person name="Paez-Espino D."/>
            <person name="Jungbluth S."/>
            <person name="Walsh D.A."/>
            <person name="Denef V.J."/>
            <person name="McMahon K.D."/>
            <person name="Konstantinidis K.T."/>
            <person name="Eloe-Fadrosh E.A."/>
            <person name="Kyrpides N.C."/>
            <person name="Woyke T."/>
        </authorList>
    </citation>
    <scope>NUCLEOTIDE SEQUENCE</scope>
    <source>
        <strain evidence="3">GVMAG-S-3300013094-100</strain>
    </source>
</reference>
<feature type="coiled-coil region" evidence="1">
    <location>
        <begin position="11"/>
        <end position="38"/>
    </location>
</feature>